<dbReference type="PRINTS" id="PR00405">
    <property type="entry name" value="REVINTRACTNG"/>
</dbReference>
<dbReference type="FunFam" id="1.10.220.150:FF:000014">
    <property type="entry name" value="ADP-ribosylation factor GTPase-activating protein"/>
    <property type="match status" value="1"/>
</dbReference>
<dbReference type="AlphaFoldDB" id="A0AAN8PH33"/>
<dbReference type="Proteomes" id="UP001372834">
    <property type="component" value="Unassembled WGS sequence"/>
</dbReference>
<evidence type="ECO:0000313" key="8">
    <source>
        <dbReference type="EMBL" id="KAK6629366.1"/>
    </source>
</evidence>
<keyword evidence="4" id="KW-0862">Zinc</keyword>
<feature type="compositionally biased region" description="Low complexity" evidence="6">
    <location>
        <begin position="158"/>
        <end position="171"/>
    </location>
</feature>
<name>A0AAN8PH33_POLSC</name>
<feature type="compositionally biased region" description="Polar residues" evidence="6">
    <location>
        <begin position="388"/>
        <end position="397"/>
    </location>
</feature>
<dbReference type="InterPro" id="IPR037278">
    <property type="entry name" value="ARFGAP/RecO"/>
</dbReference>
<dbReference type="GO" id="GO:0000139">
    <property type="term" value="C:Golgi membrane"/>
    <property type="evidence" value="ECO:0007669"/>
    <property type="project" value="TreeGrafter"/>
</dbReference>
<proteinExistence type="predicted"/>
<dbReference type="Pfam" id="PF01412">
    <property type="entry name" value="ArfGap"/>
    <property type="match status" value="1"/>
</dbReference>
<dbReference type="SUPFAM" id="SSF57863">
    <property type="entry name" value="ArfGap/RecO-like zinc finger"/>
    <property type="match status" value="1"/>
</dbReference>
<organism evidence="8 9">
    <name type="scientific">Polyplax serrata</name>
    <name type="common">Common mouse louse</name>
    <dbReference type="NCBI Taxonomy" id="468196"/>
    <lineage>
        <taxon>Eukaryota</taxon>
        <taxon>Metazoa</taxon>
        <taxon>Ecdysozoa</taxon>
        <taxon>Arthropoda</taxon>
        <taxon>Hexapoda</taxon>
        <taxon>Insecta</taxon>
        <taxon>Pterygota</taxon>
        <taxon>Neoptera</taxon>
        <taxon>Paraneoptera</taxon>
        <taxon>Psocodea</taxon>
        <taxon>Troctomorpha</taxon>
        <taxon>Phthiraptera</taxon>
        <taxon>Anoplura</taxon>
        <taxon>Polyplacidae</taxon>
        <taxon>Polyplax</taxon>
    </lineage>
</organism>
<dbReference type="PROSITE" id="PS50115">
    <property type="entry name" value="ARFGAP"/>
    <property type="match status" value="1"/>
</dbReference>
<feature type="region of interest" description="Disordered" evidence="6">
    <location>
        <begin position="190"/>
        <end position="209"/>
    </location>
</feature>
<evidence type="ECO:0000313" key="9">
    <source>
        <dbReference type="Proteomes" id="UP001372834"/>
    </source>
</evidence>
<evidence type="ECO:0000256" key="2">
    <source>
        <dbReference type="ARBA" id="ARBA00022723"/>
    </source>
</evidence>
<evidence type="ECO:0000256" key="3">
    <source>
        <dbReference type="ARBA" id="ARBA00022771"/>
    </source>
</evidence>
<evidence type="ECO:0000256" key="1">
    <source>
        <dbReference type="ARBA" id="ARBA00022468"/>
    </source>
</evidence>
<evidence type="ECO:0000256" key="6">
    <source>
        <dbReference type="SAM" id="MobiDB-lite"/>
    </source>
</evidence>
<dbReference type="Gene3D" id="1.10.220.150">
    <property type="entry name" value="Arf GTPase activating protein"/>
    <property type="match status" value="1"/>
</dbReference>
<dbReference type="GO" id="GO:0005096">
    <property type="term" value="F:GTPase activator activity"/>
    <property type="evidence" value="ECO:0007669"/>
    <property type="project" value="UniProtKB-KW"/>
</dbReference>
<evidence type="ECO:0000259" key="7">
    <source>
        <dbReference type="PROSITE" id="PS50115"/>
    </source>
</evidence>
<feature type="compositionally biased region" description="Basic and acidic residues" evidence="6">
    <location>
        <begin position="190"/>
        <end position="200"/>
    </location>
</feature>
<dbReference type="EMBL" id="JAWJWE010000036">
    <property type="protein sequence ID" value="KAK6629366.1"/>
    <property type="molecule type" value="Genomic_DNA"/>
</dbReference>
<dbReference type="GO" id="GO:0030100">
    <property type="term" value="P:regulation of endocytosis"/>
    <property type="evidence" value="ECO:0007669"/>
    <property type="project" value="TreeGrafter"/>
</dbReference>
<feature type="region of interest" description="Disordered" evidence="6">
    <location>
        <begin position="139"/>
        <end position="176"/>
    </location>
</feature>
<gene>
    <name evidence="8" type="ORF">RUM43_003183</name>
</gene>
<dbReference type="InterPro" id="IPR001164">
    <property type="entry name" value="ArfGAP_dom"/>
</dbReference>
<keyword evidence="1" id="KW-0343">GTPase activation</keyword>
<feature type="compositionally biased region" description="Basic and acidic residues" evidence="6">
    <location>
        <begin position="451"/>
        <end position="462"/>
    </location>
</feature>
<dbReference type="PANTHER" id="PTHR46395:SF1">
    <property type="entry name" value="ADP-RIBOSYLATION FACTOR GTPASE-ACTIVATING PROTEIN 1"/>
    <property type="match status" value="1"/>
</dbReference>
<reference evidence="8 9" key="1">
    <citation type="submission" date="2023-10" db="EMBL/GenBank/DDBJ databases">
        <title>Genomes of two closely related lineages of the louse Polyplax serrata with different host specificities.</title>
        <authorList>
            <person name="Martinu J."/>
            <person name="Tarabai H."/>
            <person name="Stefka J."/>
            <person name="Hypsa V."/>
        </authorList>
    </citation>
    <scope>NUCLEOTIDE SEQUENCE [LARGE SCALE GENOMIC DNA]</scope>
    <source>
        <strain evidence="8">HR10_N</strain>
    </source>
</reference>
<evidence type="ECO:0000256" key="5">
    <source>
        <dbReference type="PROSITE-ProRule" id="PRU00288"/>
    </source>
</evidence>
<comment type="caution">
    <text evidence="8">The sequence shown here is derived from an EMBL/GenBank/DDBJ whole genome shotgun (WGS) entry which is preliminary data.</text>
</comment>
<keyword evidence="2" id="KW-0479">Metal-binding</keyword>
<feature type="region of interest" description="Disordered" evidence="6">
    <location>
        <begin position="365"/>
        <end position="510"/>
    </location>
</feature>
<dbReference type="SMART" id="SM00105">
    <property type="entry name" value="ArfGap"/>
    <property type="match status" value="1"/>
</dbReference>
<dbReference type="GO" id="GO:0032012">
    <property type="term" value="P:regulation of ARF protein signal transduction"/>
    <property type="evidence" value="ECO:0007669"/>
    <property type="project" value="TreeGrafter"/>
</dbReference>
<evidence type="ECO:0000256" key="4">
    <source>
        <dbReference type="ARBA" id="ARBA00022833"/>
    </source>
</evidence>
<feature type="compositionally biased region" description="Basic and acidic residues" evidence="6">
    <location>
        <begin position="483"/>
        <end position="496"/>
    </location>
</feature>
<keyword evidence="3 5" id="KW-0863">Zinc-finger</keyword>
<protein>
    <recommendedName>
        <fullName evidence="7">Arf-GAP domain-containing protein</fullName>
    </recommendedName>
</protein>
<sequence length="510" mass="56397">MASPRTRRVLQEIKTINDNSKCFECGAHNPQWASVTYGIWICLECSGKHRGLGVHISFVRSITMDKWKDIELEKMKIGGNSNAREFFQSQSDYNDSISIQQKYSTKAAALYRDKISTLAQGKSWDISKSSAQNYIGSSKSYSSSNSLQDDSGYGGYQSSGFSDKSSSSYNSIENDPNIKDQKEAFFARKQSENAQRRDDLPPNQGGKYSGFGYTMDPPPRSVSQEFVDNAWSSLASGWSLLSVSATKLASKATESAVKIGEMTSNKVADLSVTVSEKFAKFFLLSFMYGRYRNCIVQATGTVYRQVLLVVLVFPILAVEVVQLQVKEGKLMDEVSSQVTNLASKMGDFGRKRWKEISGVSSYQSGTYENAGPVEKPSNEKSSLLFDGPTSQRMNSNSARDHSSAPLLSKNDGGDEDWGWGERVKKSPASSPSNDWDSWKGDAVTGGGGDTQVEKPKQKESSQSKRSSSSKKKSTPKEGLLVDLDEKSKGWNKKKWEEDDEAWDALNKSDK</sequence>
<dbReference type="GO" id="GO:0008270">
    <property type="term" value="F:zinc ion binding"/>
    <property type="evidence" value="ECO:0007669"/>
    <property type="project" value="UniProtKB-KW"/>
</dbReference>
<feature type="domain" description="Arf-GAP" evidence="7">
    <location>
        <begin position="7"/>
        <end position="124"/>
    </location>
</feature>
<accession>A0AAN8PH33</accession>
<dbReference type="PANTHER" id="PTHR46395">
    <property type="entry name" value="ADP-RIBOSYLATION FACTOR GTPASE-ACTIVATING PROTEIN 1"/>
    <property type="match status" value="1"/>
</dbReference>
<dbReference type="CDD" id="cd08830">
    <property type="entry name" value="ArfGap_ArfGap1"/>
    <property type="match status" value="1"/>
</dbReference>
<dbReference type="InterPro" id="IPR038508">
    <property type="entry name" value="ArfGAP_dom_sf"/>
</dbReference>
<feature type="compositionally biased region" description="Low complexity" evidence="6">
    <location>
        <begin position="139"/>
        <end position="151"/>
    </location>
</feature>